<dbReference type="EMBL" id="OZ020101">
    <property type="protein sequence ID" value="CAK9275258.1"/>
    <property type="molecule type" value="Genomic_DNA"/>
</dbReference>
<sequence length="128" mass="13591">MMLTWRSMVGADAEAPSVQLSASVVFGVVMEIAKLMVPLIWITLTVYGLYKNRCRPRAVQSQASSSPHSSTPPPTEAMGIPGAMEILNSIEGSLQNDPTSVVSSENDTVVPDSTNMVVIEMASTPLPA</sequence>
<feature type="region of interest" description="Disordered" evidence="1">
    <location>
        <begin position="58"/>
        <end position="82"/>
    </location>
</feature>
<accession>A0ABP0X831</accession>
<keyword evidence="2" id="KW-0812">Transmembrane</keyword>
<dbReference type="Proteomes" id="UP001497444">
    <property type="component" value="Chromosome 6"/>
</dbReference>
<evidence type="ECO:0000313" key="3">
    <source>
        <dbReference type="EMBL" id="CAK9275258.1"/>
    </source>
</evidence>
<organism evidence="3 4">
    <name type="scientific">Sphagnum jensenii</name>
    <dbReference type="NCBI Taxonomy" id="128206"/>
    <lineage>
        <taxon>Eukaryota</taxon>
        <taxon>Viridiplantae</taxon>
        <taxon>Streptophyta</taxon>
        <taxon>Embryophyta</taxon>
        <taxon>Bryophyta</taxon>
        <taxon>Sphagnophytina</taxon>
        <taxon>Sphagnopsida</taxon>
        <taxon>Sphagnales</taxon>
        <taxon>Sphagnaceae</taxon>
        <taxon>Sphagnum</taxon>
    </lineage>
</organism>
<reference evidence="3" key="1">
    <citation type="submission" date="2024-02" db="EMBL/GenBank/DDBJ databases">
        <authorList>
            <consortium name="ELIXIR-Norway"/>
            <consortium name="Elixir Norway"/>
        </authorList>
    </citation>
    <scope>NUCLEOTIDE SEQUENCE</scope>
</reference>
<evidence type="ECO:0000256" key="2">
    <source>
        <dbReference type="SAM" id="Phobius"/>
    </source>
</evidence>
<feature type="transmembrane region" description="Helical" evidence="2">
    <location>
        <begin position="20"/>
        <end position="50"/>
    </location>
</feature>
<evidence type="ECO:0000313" key="4">
    <source>
        <dbReference type="Proteomes" id="UP001497444"/>
    </source>
</evidence>
<evidence type="ECO:0000256" key="1">
    <source>
        <dbReference type="SAM" id="MobiDB-lite"/>
    </source>
</evidence>
<keyword evidence="4" id="KW-1185">Reference proteome</keyword>
<protein>
    <submittedName>
        <fullName evidence="3">Uncharacterized protein</fullName>
    </submittedName>
</protein>
<keyword evidence="2" id="KW-0472">Membrane</keyword>
<proteinExistence type="predicted"/>
<keyword evidence="2" id="KW-1133">Transmembrane helix</keyword>
<gene>
    <name evidence="3" type="ORF">CSSPJE1EN1_LOCUS20736</name>
</gene>
<name>A0ABP0X831_9BRYO</name>